<evidence type="ECO:0000313" key="2">
    <source>
        <dbReference type="Proteomes" id="UP000789366"/>
    </source>
</evidence>
<organism evidence="1 2">
    <name type="scientific">Cetraspora pellucida</name>
    <dbReference type="NCBI Taxonomy" id="1433469"/>
    <lineage>
        <taxon>Eukaryota</taxon>
        <taxon>Fungi</taxon>
        <taxon>Fungi incertae sedis</taxon>
        <taxon>Mucoromycota</taxon>
        <taxon>Glomeromycotina</taxon>
        <taxon>Glomeromycetes</taxon>
        <taxon>Diversisporales</taxon>
        <taxon>Gigasporaceae</taxon>
        <taxon>Cetraspora</taxon>
    </lineage>
</organism>
<protein>
    <submittedName>
        <fullName evidence="1">8011_t:CDS:1</fullName>
    </submittedName>
</protein>
<gene>
    <name evidence="1" type="ORF">SPELUC_LOCUS11994</name>
</gene>
<sequence>MEYTFISRNILDRIMEEYITNLPRTKQEKTLINNKLLNKIKPILLNPKNTSLYDKNLYSCAKKKFELEEIIPKDYRVIVKALKNSVLITKKFYKVLYHIHDKVTQHGGQKQT</sequence>
<evidence type="ECO:0000313" key="1">
    <source>
        <dbReference type="EMBL" id="CAG8714000.1"/>
    </source>
</evidence>
<keyword evidence="2" id="KW-1185">Reference proteome</keyword>
<dbReference type="EMBL" id="CAJVPW010026916">
    <property type="protein sequence ID" value="CAG8714000.1"/>
    <property type="molecule type" value="Genomic_DNA"/>
</dbReference>
<comment type="caution">
    <text evidence="1">The sequence shown here is derived from an EMBL/GenBank/DDBJ whole genome shotgun (WGS) entry which is preliminary data.</text>
</comment>
<accession>A0ACA9PJY0</accession>
<proteinExistence type="predicted"/>
<name>A0ACA9PJY0_9GLOM</name>
<reference evidence="1" key="1">
    <citation type="submission" date="2021-06" db="EMBL/GenBank/DDBJ databases">
        <authorList>
            <person name="Kallberg Y."/>
            <person name="Tangrot J."/>
            <person name="Rosling A."/>
        </authorList>
    </citation>
    <scope>NUCLEOTIDE SEQUENCE</scope>
    <source>
        <strain evidence="1">28 12/20/2015</strain>
    </source>
</reference>
<dbReference type="Proteomes" id="UP000789366">
    <property type="component" value="Unassembled WGS sequence"/>
</dbReference>